<evidence type="ECO:0000256" key="8">
    <source>
        <dbReference type="ARBA" id="ARBA00022777"/>
    </source>
</evidence>
<feature type="compositionally biased region" description="Basic and acidic residues" evidence="13">
    <location>
        <begin position="1"/>
        <end position="22"/>
    </location>
</feature>
<dbReference type="eggNOG" id="COG5002">
    <property type="taxonomic scope" value="Bacteria"/>
</dbReference>
<name>F5Y0M9_RAMTT</name>
<dbReference type="GO" id="GO:0005524">
    <property type="term" value="F:ATP binding"/>
    <property type="evidence" value="ECO:0007669"/>
    <property type="project" value="UniProtKB-KW"/>
</dbReference>
<dbReference type="CDD" id="cd16922">
    <property type="entry name" value="HATPase_EvgS-ArcB-TorS-like"/>
    <property type="match status" value="1"/>
</dbReference>
<feature type="transmembrane region" description="Helical" evidence="14">
    <location>
        <begin position="39"/>
        <end position="58"/>
    </location>
</feature>
<dbReference type="InterPro" id="IPR013767">
    <property type="entry name" value="PAS_fold"/>
</dbReference>
<dbReference type="PROSITE" id="PS50109">
    <property type="entry name" value="HIS_KIN"/>
    <property type="match status" value="1"/>
</dbReference>
<dbReference type="Gene3D" id="3.30.565.10">
    <property type="entry name" value="Histidine kinase-like ATPase, C-terminal domain"/>
    <property type="match status" value="1"/>
</dbReference>
<dbReference type="InterPro" id="IPR036097">
    <property type="entry name" value="HisK_dim/P_sf"/>
</dbReference>
<evidence type="ECO:0000259" key="15">
    <source>
        <dbReference type="PROSITE" id="PS50109"/>
    </source>
</evidence>
<keyword evidence="7" id="KW-0547">Nucleotide-binding</keyword>
<keyword evidence="12 14" id="KW-0472">Membrane</keyword>
<keyword evidence="9" id="KW-0067">ATP-binding</keyword>
<dbReference type="FunFam" id="3.30.565.10:FF:000006">
    <property type="entry name" value="Sensor histidine kinase WalK"/>
    <property type="match status" value="1"/>
</dbReference>
<dbReference type="CDD" id="cd18774">
    <property type="entry name" value="PDC2_HK_sensor"/>
    <property type="match status" value="1"/>
</dbReference>
<evidence type="ECO:0000256" key="11">
    <source>
        <dbReference type="ARBA" id="ARBA00023012"/>
    </source>
</evidence>
<reference evidence="18 19" key="2">
    <citation type="journal article" date="2011" name="PLoS ONE">
        <title>The Cyst-Dividing Bacterium Ramlibacter tataouinensis TTB310 Genome Reveals a Well-Stocked Toolbox for Adaptation to a Desert Environment.</title>
        <authorList>
            <person name="De Luca G."/>
            <person name="Barakat M."/>
            <person name="Ortet P."/>
            <person name="Fochesato S."/>
            <person name="Jourlin-Castelli C."/>
            <person name="Ansaldi M."/>
            <person name="Py B."/>
            <person name="Fichant G."/>
            <person name="Coutinho P.M."/>
            <person name="Voulhoux R."/>
            <person name="Bastien O."/>
            <person name="Marechal E."/>
            <person name="Henrissat B."/>
            <person name="Quentin Y."/>
            <person name="Noirot P."/>
            <person name="Filloux A."/>
            <person name="Mejean V."/>
            <person name="Dubow M.S."/>
            <person name="Barras F."/>
            <person name="Barbe V."/>
            <person name="Weissenbach J."/>
            <person name="Mihalcescu I."/>
            <person name="Vermeglio A."/>
            <person name="Achouak W."/>
            <person name="Heulin T."/>
        </authorList>
    </citation>
    <scope>NUCLEOTIDE SEQUENCE [LARGE SCALE GENOMIC DNA]</scope>
    <source>
        <strain evidence="19">ATCC BAA-407 / DSM 14655 / LMG 21543 / TTB310</strain>
    </source>
</reference>
<sequence length="777" mass="85561">MPARARLADEQRAQSAPHDSRSRSMTAARAPARHGLTSYLAFAFSVMSVLLAVTLSVVGERAGGEQVRSDIGANLAELANQTTSRLDRSMFERYREVGLMARRLGELPPDELQAEVDELQASYRYYAWIGATDQFGLVRAASQGMLRGVDVSARPWFRNALAGVHLGDVHDALLLSKLLGRTDGEPLRFFDVAFPMRDAQGRITGVLGAHVFWDWAADARQAIFRPDGRADSIQPLIVSAAGLVLLGPKDLEGQRLELPSLKHAASGSNGYDVETWPDGRRYLVGYAKTQGYETSPGLGWTVLVRQDLAEAYQPARDLQEQLLGWGLAMAVLFSLMGWALARALSRPLLGLAGAVRDLEAGVAHRVQPSNAFREVEVLGTAFNSMVDKLQRNQAEMRELNTFLERRVTERTAELSSAFERVRANEKRIQVILESAQDPFVAADLDGRVIEWNTRAEALFGWGREEVLGRSLDRVLQPARYAGLLDAFLKRFRETGRGIAADRPLERVVVDRRGREITVEVRLGLVDTGGERFFSAFLHDISARKEVERLKNELISTISHELRTPLTAIHGSLSLLQSGMGGELPPDARELVDISTQSSDRLIRLVNDVLDVEKIASGRMNYDMRPCQVATVVMQAIRDVQPYADEFGVKVLLERAEDATVLGDPDRLMQVVINLLSNATKFSPRGGSVTVSVTAAGAAVRVGVADHGPGIPEEFRGRIFERFTQADSSDRRQKGGTGLGLNICRSIIQAHHGRIDFDSEPGVRTEFWFELPQAPAGG</sequence>
<protein>
    <recommendedName>
        <fullName evidence="3">histidine kinase</fullName>
        <ecNumber evidence="3">2.7.13.3</ecNumber>
    </recommendedName>
</protein>
<feature type="domain" description="HAMP" evidence="17">
    <location>
        <begin position="342"/>
        <end position="394"/>
    </location>
</feature>
<keyword evidence="8 18" id="KW-0418">Kinase</keyword>
<dbReference type="PROSITE" id="PS50885">
    <property type="entry name" value="HAMP"/>
    <property type="match status" value="1"/>
</dbReference>
<dbReference type="NCBIfam" id="TIGR00229">
    <property type="entry name" value="sensory_box"/>
    <property type="match status" value="1"/>
</dbReference>
<comment type="catalytic activity">
    <reaction evidence="1">
        <text>ATP + protein L-histidine = ADP + protein N-phospho-L-histidine.</text>
        <dbReference type="EC" id="2.7.13.3"/>
    </reaction>
</comment>
<evidence type="ECO:0000256" key="9">
    <source>
        <dbReference type="ARBA" id="ARBA00022840"/>
    </source>
</evidence>
<dbReference type="FunFam" id="1.10.287.130:FF:000001">
    <property type="entry name" value="Two-component sensor histidine kinase"/>
    <property type="match status" value="1"/>
</dbReference>
<dbReference type="PRINTS" id="PR00344">
    <property type="entry name" value="BCTRLSENSOR"/>
</dbReference>
<feature type="region of interest" description="Disordered" evidence="13">
    <location>
        <begin position="1"/>
        <end position="28"/>
    </location>
</feature>
<dbReference type="InterPro" id="IPR035965">
    <property type="entry name" value="PAS-like_dom_sf"/>
</dbReference>
<dbReference type="GO" id="GO:0030295">
    <property type="term" value="F:protein kinase activator activity"/>
    <property type="evidence" value="ECO:0007669"/>
    <property type="project" value="TreeGrafter"/>
</dbReference>
<dbReference type="STRING" id="365046.Rta_23370"/>
<dbReference type="InterPro" id="IPR050351">
    <property type="entry name" value="BphY/WalK/GraS-like"/>
</dbReference>
<dbReference type="Proteomes" id="UP000008385">
    <property type="component" value="Chromosome"/>
</dbReference>
<dbReference type="EMBL" id="CP000245">
    <property type="protein sequence ID" value="AEG93435.1"/>
    <property type="molecule type" value="Genomic_DNA"/>
</dbReference>
<evidence type="ECO:0000256" key="2">
    <source>
        <dbReference type="ARBA" id="ARBA00004429"/>
    </source>
</evidence>
<reference evidence="19" key="1">
    <citation type="submission" date="2006-01" db="EMBL/GenBank/DDBJ databases">
        <title>Genome of the cyst-dividing bacterium Ramlibacter tataouinensis.</title>
        <authorList>
            <person name="Barakat M."/>
            <person name="Ortet P."/>
            <person name="De Luca G."/>
            <person name="Jourlin-Castelli C."/>
            <person name="Ansaldi M."/>
            <person name="Py B."/>
            <person name="Fichant G."/>
            <person name="Coutinho P."/>
            <person name="Voulhoux R."/>
            <person name="Bastien O."/>
            <person name="Roy S."/>
            <person name="Marechal E."/>
            <person name="Henrissat B."/>
            <person name="Quentin Y."/>
            <person name="Noirot P."/>
            <person name="Filloux A."/>
            <person name="Mejean V."/>
            <person name="DuBow M."/>
            <person name="Barras F."/>
            <person name="Heulin T."/>
        </authorList>
    </citation>
    <scope>NUCLEOTIDE SEQUENCE [LARGE SCALE GENOMIC DNA]</scope>
    <source>
        <strain evidence="19">ATCC BAA-407 / DSM 14655 / LMG 21543 / TTB310</strain>
    </source>
</reference>
<evidence type="ECO:0000256" key="7">
    <source>
        <dbReference type="ARBA" id="ARBA00022741"/>
    </source>
</evidence>
<dbReference type="Gene3D" id="1.10.287.130">
    <property type="match status" value="1"/>
</dbReference>
<dbReference type="InterPro" id="IPR004358">
    <property type="entry name" value="Sig_transdc_His_kin-like_C"/>
</dbReference>
<evidence type="ECO:0000256" key="4">
    <source>
        <dbReference type="ARBA" id="ARBA00022553"/>
    </source>
</evidence>
<dbReference type="InterPro" id="IPR000014">
    <property type="entry name" value="PAS"/>
</dbReference>
<evidence type="ECO:0000256" key="10">
    <source>
        <dbReference type="ARBA" id="ARBA00022989"/>
    </source>
</evidence>
<keyword evidence="11" id="KW-0902">Two-component regulatory system</keyword>
<dbReference type="PANTHER" id="PTHR42878">
    <property type="entry name" value="TWO-COMPONENT HISTIDINE KINASE"/>
    <property type="match status" value="1"/>
</dbReference>
<dbReference type="CDD" id="cd00130">
    <property type="entry name" value="PAS"/>
    <property type="match status" value="1"/>
</dbReference>
<dbReference type="InterPro" id="IPR036890">
    <property type="entry name" value="HATPase_C_sf"/>
</dbReference>
<dbReference type="SUPFAM" id="SSF47384">
    <property type="entry name" value="Homodimeric domain of signal transducing histidine kinase"/>
    <property type="match status" value="1"/>
</dbReference>
<organism evidence="18 19">
    <name type="scientific">Ramlibacter tataouinensis (strain ATCC BAA-407 / DSM 14655 / LMG 21543 / TTB310)</name>
    <dbReference type="NCBI Taxonomy" id="365046"/>
    <lineage>
        <taxon>Bacteria</taxon>
        <taxon>Pseudomonadati</taxon>
        <taxon>Pseudomonadota</taxon>
        <taxon>Betaproteobacteria</taxon>
        <taxon>Burkholderiales</taxon>
        <taxon>Comamonadaceae</taxon>
        <taxon>Ramlibacter</taxon>
    </lineage>
</organism>
<evidence type="ECO:0000256" key="5">
    <source>
        <dbReference type="ARBA" id="ARBA00022679"/>
    </source>
</evidence>
<evidence type="ECO:0000256" key="14">
    <source>
        <dbReference type="SAM" id="Phobius"/>
    </source>
</evidence>
<dbReference type="InterPro" id="IPR003660">
    <property type="entry name" value="HAMP_dom"/>
</dbReference>
<dbReference type="GO" id="GO:0000155">
    <property type="term" value="F:phosphorelay sensor kinase activity"/>
    <property type="evidence" value="ECO:0007669"/>
    <property type="project" value="InterPro"/>
</dbReference>
<dbReference type="SMART" id="SM00387">
    <property type="entry name" value="HATPase_c"/>
    <property type="match status" value="1"/>
</dbReference>
<keyword evidence="10 14" id="KW-1133">Transmembrane helix</keyword>
<dbReference type="SMART" id="SM00091">
    <property type="entry name" value="PAS"/>
    <property type="match status" value="1"/>
</dbReference>
<dbReference type="KEGG" id="rta:Rta_23370"/>
<feature type="domain" description="PAS" evidence="16">
    <location>
        <begin position="424"/>
        <end position="495"/>
    </location>
</feature>
<feature type="transmembrane region" description="Helical" evidence="14">
    <location>
        <begin position="322"/>
        <end position="341"/>
    </location>
</feature>
<dbReference type="Gene3D" id="3.30.450.20">
    <property type="entry name" value="PAS domain"/>
    <property type="match status" value="2"/>
</dbReference>
<evidence type="ECO:0000313" key="19">
    <source>
        <dbReference type="Proteomes" id="UP000008385"/>
    </source>
</evidence>
<evidence type="ECO:0000256" key="13">
    <source>
        <dbReference type="SAM" id="MobiDB-lite"/>
    </source>
</evidence>
<dbReference type="GO" id="GO:0006355">
    <property type="term" value="P:regulation of DNA-templated transcription"/>
    <property type="evidence" value="ECO:0007669"/>
    <property type="project" value="InterPro"/>
</dbReference>
<keyword evidence="5" id="KW-0808">Transferase</keyword>
<evidence type="ECO:0000313" key="18">
    <source>
        <dbReference type="EMBL" id="AEG93435.1"/>
    </source>
</evidence>
<dbReference type="AlphaFoldDB" id="F5Y0M9"/>
<dbReference type="SMART" id="SM00388">
    <property type="entry name" value="HisKA"/>
    <property type="match status" value="1"/>
</dbReference>
<keyword evidence="4" id="KW-0597">Phosphoprotein</keyword>
<feature type="domain" description="Histidine kinase" evidence="15">
    <location>
        <begin position="556"/>
        <end position="774"/>
    </location>
</feature>
<dbReference type="HOGENOM" id="CLU_000445_114_21_4"/>
<evidence type="ECO:0000259" key="16">
    <source>
        <dbReference type="PROSITE" id="PS50112"/>
    </source>
</evidence>
<dbReference type="PANTHER" id="PTHR42878:SF7">
    <property type="entry name" value="SENSOR HISTIDINE KINASE GLRK"/>
    <property type="match status" value="1"/>
</dbReference>
<dbReference type="CDD" id="cd00082">
    <property type="entry name" value="HisKA"/>
    <property type="match status" value="1"/>
</dbReference>
<dbReference type="CDD" id="cd12914">
    <property type="entry name" value="PDC1_DGC_like"/>
    <property type="match status" value="1"/>
</dbReference>
<keyword evidence="6 14" id="KW-0812">Transmembrane</keyword>
<dbReference type="InterPro" id="IPR005467">
    <property type="entry name" value="His_kinase_dom"/>
</dbReference>
<evidence type="ECO:0000259" key="17">
    <source>
        <dbReference type="PROSITE" id="PS50885"/>
    </source>
</evidence>
<dbReference type="SUPFAM" id="SSF55785">
    <property type="entry name" value="PYP-like sensor domain (PAS domain)"/>
    <property type="match status" value="1"/>
</dbReference>
<dbReference type="InterPro" id="IPR003594">
    <property type="entry name" value="HATPase_dom"/>
</dbReference>
<dbReference type="PROSITE" id="PS50112">
    <property type="entry name" value="PAS"/>
    <property type="match status" value="1"/>
</dbReference>
<dbReference type="PATRIC" id="fig|365046.3.peg.2393"/>
<dbReference type="GO" id="GO:0005886">
    <property type="term" value="C:plasma membrane"/>
    <property type="evidence" value="ECO:0007669"/>
    <property type="project" value="UniProtKB-SubCell"/>
</dbReference>
<dbReference type="Pfam" id="PF00512">
    <property type="entry name" value="HisKA"/>
    <property type="match status" value="1"/>
</dbReference>
<dbReference type="GO" id="GO:0007234">
    <property type="term" value="P:osmosensory signaling via phosphorelay pathway"/>
    <property type="evidence" value="ECO:0007669"/>
    <property type="project" value="TreeGrafter"/>
</dbReference>
<proteinExistence type="predicted"/>
<dbReference type="InterPro" id="IPR003661">
    <property type="entry name" value="HisK_dim/P_dom"/>
</dbReference>
<keyword evidence="19" id="KW-1185">Reference proteome</keyword>
<accession>F5Y0M9</accession>
<gene>
    <name evidence="18" type="ordered locus">Rta_23370</name>
</gene>
<dbReference type="Pfam" id="PF00989">
    <property type="entry name" value="PAS"/>
    <property type="match status" value="1"/>
</dbReference>
<comment type="subcellular location">
    <subcellularLocation>
        <location evidence="2">Cell inner membrane</location>
        <topology evidence="2">Multi-pass membrane protein</topology>
    </subcellularLocation>
</comment>
<evidence type="ECO:0000256" key="6">
    <source>
        <dbReference type="ARBA" id="ARBA00022692"/>
    </source>
</evidence>
<dbReference type="Gene3D" id="6.10.340.10">
    <property type="match status" value="1"/>
</dbReference>
<evidence type="ECO:0000256" key="1">
    <source>
        <dbReference type="ARBA" id="ARBA00000085"/>
    </source>
</evidence>
<evidence type="ECO:0000256" key="3">
    <source>
        <dbReference type="ARBA" id="ARBA00012438"/>
    </source>
</evidence>
<evidence type="ECO:0000256" key="12">
    <source>
        <dbReference type="ARBA" id="ARBA00023136"/>
    </source>
</evidence>
<dbReference type="GO" id="GO:0000156">
    <property type="term" value="F:phosphorelay response regulator activity"/>
    <property type="evidence" value="ECO:0007669"/>
    <property type="project" value="TreeGrafter"/>
</dbReference>
<dbReference type="EC" id="2.7.13.3" evidence="3"/>
<dbReference type="SUPFAM" id="SSF55874">
    <property type="entry name" value="ATPase domain of HSP90 chaperone/DNA topoisomerase II/histidine kinase"/>
    <property type="match status" value="1"/>
</dbReference>
<dbReference type="Pfam" id="PF02518">
    <property type="entry name" value="HATPase_c"/>
    <property type="match status" value="1"/>
</dbReference>